<evidence type="ECO:0000259" key="10">
    <source>
        <dbReference type="Pfam" id="PF05922"/>
    </source>
</evidence>
<evidence type="ECO:0000256" key="5">
    <source>
        <dbReference type="ARBA" id="ARBA00022825"/>
    </source>
</evidence>
<accession>A0A9N9W2W7</accession>
<feature type="domain" description="Inhibitor I9" evidence="10">
    <location>
        <begin position="72"/>
        <end position="118"/>
    </location>
</feature>
<comment type="caution">
    <text evidence="11">The sequence shown here is derived from an EMBL/GenBank/DDBJ whole genome shotgun (WGS) entry which is preliminary data.</text>
</comment>
<evidence type="ECO:0000256" key="4">
    <source>
        <dbReference type="ARBA" id="ARBA00022801"/>
    </source>
</evidence>
<dbReference type="SUPFAM" id="SSF52743">
    <property type="entry name" value="Subtilisin-like"/>
    <property type="match status" value="1"/>
</dbReference>
<feature type="domain" description="Peptidase S8/S53" evidence="9">
    <location>
        <begin position="152"/>
        <end position="364"/>
    </location>
</feature>
<keyword evidence="12" id="KW-1185">Reference proteome</keyword>
<dbReference type="InterPro" id="IPR037045">
    <property type="entry name" value="S8pro/Inhibitor_I9_sf"/>
</dbReference>
<dbReference type="PROSITE" id="PS00138">
    <property type="entry name" value="SUBTILASE_SER"/>
    <property type="match status" value="1"/>
</dbReference>
<gene>
    <name evidence="11" type="ORF">CRHIZ90672A_00008991</name>
</gene>
<evidence type="ECO:0000313" key="12">
    <source>
        <dbReference type="Proteomes" id="UP000696573"/>
    </source>
</evidence>
<dbReference type="GO" id="GO:0004252">
    <property type="term" value="F:serine-type endopeptidase activity"/>
    <property type="evidence" value="ECO:0007669"/>
    <property type="project" value="UniProtKB-UniRule"/>
</dbReference>
<evidence type="ECO:0000259" key="9">
    <source>
        <dbReference type="Pfam" id="PF00082"/>
    </source>
</evidence>
<evidence type="ECO:0000256" key="6">
    <source>
        <dbReference type="PROSITE-ProRule" id="PRU01240"/>
    </source>
</evidence>
<dbReference type="Pfam" id="PF05922">
    <property type="entry name" value="Inhibitor_I9"/>
    <property type="match status" value="1"/>
</dbReference>
<protein>
    <submittedName>
        <fullName evidence="11">Uncharacterized protein</fullName>
    </submittedName>
</protein>
<dbReference type="InterPro" id="IPR015500">
    <property type="entry name" value="Peptidase_S8_subtilisin-rel"/>
</dbReference>
<dbReference type="InterPro" id="IPR036852">
    <property type="entry name" value="Peptidase_S8/S53_dom_sf"/>
</dbReference>
<dbReference type="Gene3D" id="3.40.50.200">
    <property type="entry name" value="Peptidase S8/S53 domain"/>
    <property type="match status" value="1"/>
</dbReference>
<proteinExistence type="inferred from homology"/>
<dbReference type="PRINTS" id="PR00723">
    <property type="entry name" value="SUBTILISIN"/>
</dbReference>
<dbReference type="FunFam" id="3.40.50.200:FF:000014">
    <property type="entry name" value="Proteinase K"/>
    <property type="match status" value="1"/>
</dbReference>
<evidence type="ECO:0000256" key="7">
    <source>
        <dbReference type="RuleBase" id="RU003355"/>
    </source>
</evidence>
<feature type="active site" description="Charge relay system" evidence="6">
    <location>
        <position position="349"/>
    </location>
</feature>
<keyword evidence="3 8" id="KW-0732">Signal</keyword>
<dbReference type="GO" id="GO:0006508">
    <property type="term" value="P:proteolysis"/>
    <property type="evidence" value="ECO:0007669"/>
    <property type="project" value="UniProtKB-KW"/>
</dbReference>
<comment type="similarity">
    <text evidence="1 6 7">Belongs to the peptidase S8 family.</text>
</comment>
<dbReference type="InterPro" id="IPR034193">
    <property type="entry name" value="PCSK9_ProteinaseK-like"/>
</dbReference>
<dbReference type="CDD" id="cd04077">
    <property type="entry name" value="Peptidases_S8_PCSK9_ProteinaseK_like"/>
    <property type="match status" value="1"/>
</dbReference>
<dbReference type="InterPro" id="IPR023828">
    <property type="entry name" value="Peptidase_S8_Ser-AS"/>
</dbReference>
<feature type="chain" id="PRO_5040339613" evidence="8">
    <location>
        <begin position="29"/>
        <end position="405"/>
    </location>
</feature>
<keyword evidence="2 6" id="KW-0645">Protease</keyword>
<dbReference type="AlphaFoldDB" id="A0A9N9W2W7"/>
<dbReference type="InterPro" id="IPR050131">
    <property type="entry name" value="Peptidase_S8_subtilisin-like"/>
</dbReference>
<evidence type="ECO:0000256" key="1">
    <source>
        <dbReference type="ARBA" id="ARBA00011073"/>
    </source>
</evidence>
<sequence>MHILTVSTFKIPKMHVLSLLSMATLALAAPNMTRKRAEPAPLFKALDNNPSAKVIPGSYLVRLSETAEAPSIAQTHNAVHTYSSKGFKGFAADLDDDALEAVRNRPDVEYVEQDQVFNLYDYISQEDAPWGLTRISNQALGSTDYVYDSSAGEGTCVYIIDTGIKVDHEEFEGRAEWLQNFTEDGKDEDSLGHGTWVSGLVASRSYGVAKKSKVFALKVFAEDGSATGAGIIAAMDFVVSDSAKRDDCPKGYVANMSLGGGFSQTSNDATDAMVNAGIFVAVAAGNDNVDAAGTSPASAPLACTVAASDSNDAKASFSSYGGVIDVWAPGVGLESTSYQGGSTSASGTSGSSPIVAGLGAYLMAFEGLSGGERVCDRIKELSVQGVLSGVPEGTVNQLAFNGASS</sequence>
<dbReference type="InterPro" id="IPR023827">
    <property type="entry name" value="Peptidase_S8_Asp-AS"/>
</dbReference>
<name>A0A9N9W2W7_9HYPO</name>
<dbReference type="SUPFAM" id="SSF54897">
    <property type="entry name" value="Protease propeptides/inhibitors"/>
    <property type="match status" value="1"/>
</dbReference>
<dbReference type="GO" id="GO:0005576">
    <property type="term" value="C:extracellular region"/>
    <property type="evidence" value="ECO:0007669"/>
    <property type="project" value="UniProtKB-ARBA"/>
</dbReference>
<feature type="active site" description="Charge relay system" evidence="6">
    <location>
        <position position="161"/>
    </location>
</feature>
<dbReference type="EMBL" id="CABFNQ020000763">
    <property type="protein sequence ID" value="CAH0041259.1"/>
    <property type="molecule type" value="Genomic_DNA"/>
</dbReference>
<evidence type="ECO:0000256" key="3">
    <source>
        <dbReference type="ARBA" id="ARBA00022729"/>
    </source>
</evidence>
<dbReference type="PROSITE" id="PS00137">
    <property type="entry name" value="SUBTILASE_HIS"/>
    <property type="match status" value="1"/>
</dbReference>
<keyword evidence="5 6" id="KW-0720">Serine protease</keyword>
<evidence type="ECO:0000256" key="2">
    <source>
        <dbReference type="ARBA" id="ARBA00022670"/>
    </source>
</evidence>
<dbReference type="PROSITE" id="PS00136">
    <property type="entry name" value="SUBTILASE_ASP"/>
    <property type="match status" value="1"/>
</dbReference>
<evidence type="ECO:0000313" key="11">
    <source>
        <dbReference type="EMBL" id="CAH0041259.1"/>
    </source>
</evidence>
<dbReference type="Pfam" id="PF00082">
    <property type="entry name" value="Peptidase_S8"/>
    <property type="match status" value="1"/>
</dbReference>
<dbReference type="PANTHER" id="PTHR43806">
    <property type="entry name" value="PEPTIDASE S8"/>
    <property type="match status" value="1"/>
</dbReference>
<reference evidence="11" key="1">
    <citation type="submission" date="2021-10" db="EMBL/GenBank/DDBJ databases">
        <authorList>
            <person name="Piombo E."/>
        </authorList>
    </citation>
    <scope>NUCLEOTIDE SEQUENCE</scope>
</reference>
<dbReference type="InterPro" id="IPR010259">
    <property type="entry name" value="S8pro/Inhibitor_I9"/>
</dbReference>
<dbReference type="PANTHER" id="PTHR43806:SF58">
    <property type="entry name" value="ALKALINE PROTEASE 1-RELATED"/>
    <property type="match status" value="1"/>
</dbReference>
<dbReference type="InterPro" id="IPR000209">
    <property type="entry name" value="Peptidase_S8/S53_dom"/>
</dbReference>
<keyword evidence="4 6" id="KW-0378">Hydrolase</keyword>
<dbReference type="InterPro" id="IPR022398">
    <property type="entry name" value="Peptidase_S8_His-AS"/>
</dbReference>
<dbReference type="PROSITE" id="PS51892">
    <property type="entry name" value="SUBTILASE"/>
    <property type="match status" value="1"/>
</dbReference>
<organism evidence="11 12">
    <name type="scientific">Clonostachys rhizophaga</name>
    <dbReference type="NCBI Taxonomy" id="160324"/>
    <lineage>
        <taxon>Eukaryota</taxon>
        <taxon>Fungi</taxon>
        <taxon>Dikarya</taxon>
        <taxon>Ascomycota</taxon>
        <taxon>Pezizomycotina</taxon>
        <taxon>Sordariomycetes</taxon>
        <taxon>Hypocreomycetidae</taxon>
        <taxon>Hypocreales</taxon>
        <taxon>Bionectriaceae</taxon>
        <taxon>Clonostachys</taxon>
    </lineage>
</organism>
<dbReference type="Gene3D" id="3.30.70.80">
    <property type="entry name" value="Peptidase S8 propeptide/proteinase inhibitor I9"/>
    <property type="match status" value="1"/>
</dbReference>
<feature type="signal peptide" evidence="8">
    <location>
        <begin position="1"/>
        <end position="28"/>
    </location>
</feature>
<dbReference type="Proteomes" id="UP000696573">
    <property type="component" value="Unassembled WGS sequence"/>
</dbReference>
<evidence type="ECO:0000256" key="8">
    <source>
        <dbReference type="SAM" id="SignalP"/>
    </source>
</evidence>
<feature type="active site" description="Charge relay system" evidence="6">
    <location>
        <position position="193"/>
    </location>
</feature>
<dbReference type="OrthoDB" id="206201at2759"/>